<dbReference type="EMBL" id="FXUA01000003">
    <property type="protein sequence ID" value="SMP19481.1"/>
    <property type="molecule type" value="Genomic_DNA"/>
</dbReference>
<gene>
    <name evidence="2" type="ORF">SAMN06265367_1038</name>
</gene>
<feature type="signal peptide" evidence="1">
    <location>
        <begin position="1"/>
        <end position="22"/>
    </location>
</feature>
<dbReference type="InterPro" id="IPR045391">
    <property type="entry name" value="DUF6520"/>
</dbReference>
<proteinExistence type="predicted"/>
<feature type="chain" id="PRO_5045699377" description="Secreted protein" evidence="1">
    <location>
        <begin position="23"/>
        <end position="91"/>
    </location>
</feature>
<keyword evidence="1" id="KW-0732">Signal</keyword>
<organism evidence="2 3">
    <name type="scientific">Algoriphagus winogradskyi</name>
    <dbReference type="NCBI Taxonomy" id="237017"/>
    <lineage>
        <taxon>Bacteria</taxon>
        <taxon>Pseudomonadati</taxon>
        <taxon>Bacteroidota</taxon>
        <taxon>Cytophagia</taxon>
        <taxon>Cytophagales</taxon>
        <taxon>Cyclobacteriaceae</taxon>
        <taxon>Algoriphagus</taxon>
    </lineage>
</organism>
<protein>
    <recommendedName>
        <fullName evidence="4">Secreted protein</fullName>
    </recommendedName>
</protein>
<evidence type="ECO:0000256" key="1">
    <source>
        <dbReference type="SAM" id="SignalP"/>
    </source>
</evidence>
<dbReference type="Proteomes" id="UP001157915">
    <property type="component" value="Unassembled WGS sequence"/>
</dbReference>
<evidence type="ECO:0000313" key="3">
    <source>
        <dbReference type="Proteomes" id="UP001157915"/>
    </source>
</evidence>
<accession>A0ABY1NVP3</accession>
<comment type="caution">
    <text evidence="2">The sequence shown here is derived from an EMBL/GenBank/DDBJ whole genome shotgun (WGS) entry which is preliminary data.</text>
</comment>
<evidence type="ECO:0000313" key="2">
    <source>
        <dbReference type="EMBL" id="SMP19481.1"/>
    </source>
</evidence>
<keyword evidence="3" id="KW-1185">Reference proteome</keyword>
<name>A0ABY1NVP3_9BACT</name>
<reference evidence="2 3" key="1">
    <citation type="submission" date="2017-05" db="EMBL/GenBank/DDBJ databases">
        <authorList>
            <person name="Varghese N."/>
            <person name="Submissions S."/>
        </authorList>
    </citation>
    <scope>NUCLEOTIDE SEQUENCE [LARGE SCALE GENOMIC DNA]</scope>
    <source>
        <strain evidence="2 3">DSM 15360</strain>
    </source>
</reference>
<dbReference type="Pfam" id="PF20130">
    <property type="entry name" value="DUF6520"/>
    <property type="match status" value="1"/>
</dbReference>
<sequence>MNKVKGALPMIAFVFAAFAAFAFNSPKEDREYGKGGGIWYDVTDTDPGINTYQCESGSQHCLYDDPSVMGNPISAPGQLFVVKNASNLTPA</sequence>
<evidence type="ECO:0008006" key="4">
    <source>
        <dbReference type="Google" id="ProtNLM"/>
    </source>
</evidence>
<dbReference type="RefSeq" id="WP_283412546.1">
    <property type="nucleotide sequence ID" value="NZ_FXUA01000003.1"/>
</dbReference>